<dbReference type="VEuPathDB" id="CryptoDB:GY17_00003639"/>
<feature type="compositionally biased region" description="Polar residues" evidence="2">
    <location>
        <begin position="90"/>
        <end position="111"/>
    </location>
</feature>
<feature type="region of interest" description="Disordered" evidence="2">
    <location>
        <begin position="1"/>
        <end position="42"/>
    </location>
</feature>
<reference evidence="4" key="1">
    <citation type="submission" date="2015-08" db="EMBL/GenBank/DDBJ databases">
        <authorList>
            <person name="Babu N.S."/>
            <person name="Beckwith C.J."/>
            <person name="Beseler K.G."/>
            <person name="Brison A."/>
            <person name="Carone J.V."/>
            <person name="Caskin T.P."/>
            <person name="Diamond M."/>
            <person name="Durham M.E."/>
            <person name="Foxe J.M."/>
            <person name="Go M."/>
            <person name="Henderson B.A."/>
            <person name="Jones I.B."/>
            <person name="McGettigan J.A."/>
            <person name="Micheletti S.J."/>
            <person name="Nasrallah M.E."/>
            <person name="Ortiz D."/>
            <person name="Piller C.R."/>
            <person name="Privatt S.R."/>
            <person name="Schneider S.L."/>
            <person name="Sharp S."/>
            <person name="Smith T.C."/>
            <person name="Stanton J.D."/>
            <person name="Ullery H.E."/>
            <person name="Wilson R.J."/>
            <person name="Serrano M.G."/>
            <person name="Buck G."/>
            <person name="Lee V."/>
            <person name="Wang Y."/>
            <person name="Carvalho R."/>
            <person name="Voegtly L."/>
            <person name="Shi R."/>
            <person name="Duckworth R."/>
            <person name="Johnson A."/>
            <person name="Loviza R."/>
            <person name="Walstead R."/>
            <person name="Shah Z."/>
            <person name="Kiflezghi M."/>
            <person name="Wade K."/>
            <person name="Ball S.L."/>
            <person name="Bradley K.W."/>
            <person name="Asai D.J."/>
            <person name="Bowman C.A."/>
            <person name="Russell D.A."/>
            <person name="Pope W.H."/>
            <person name="Jacobs-Sera D."/>
            <person name="Hendrix R.W."/>
            <person name="Hatfull G.F."/>
        </authorList>
    </citation>
    <scope>NUCLEOTIDE SEQUENCE [LARGE SCALE GENOMIC DNA]</scope>
</reference>
<feature type="domain" description="EF-hand" evidence="3">
    <location>
        <begin position="377"/>
        <end position="412"/>
    </location>
</feature>
<accession>A0A0S4TF91</accession>
<dbReference type="GO" id="GO:0005509">
    <property type="term" value="F:calcium ion binding"/>
    <property type="evidence" value="ECO:0007669"/>
    <property type="project" value="InterPro"/>
</dbReference>
<dbReference type="Proteomes" id="UP000199752">
    <property type="component" value="Chromosome 5"/>
</dbReference>
<proteinExistence type="predicted"/>
<dbReference type="EMBL" id="LN877951">
    <property type="protein sequence ID" value="CUV06180.1"/>
    <property type="molecule type" value="Genomic_DNA"/>
</dbReference>
<dbReference type="VEuPathDB" id="CryptoDB:Chro.50189"/>
<evidence type="ECO:0000259" key="3">
    <source>
        <dbReference type="PROSITE" id="PS50222"/>
    </source>
</evidence>
<dbReference type="SUPFAM" id="SSF47473">
    <property type="entry name" value="EF-hand"/>
    <property type="match status" value="1"/>
</dbReference>
<name>A0A0S4TF91_CRYHO</name>
<protein>
    <recommendedName>
        <fullName evidence="3">EF-hand domain-containing protein</fullName>
    </recommendedName>
</protein>
<evidence type="ECO:0000256" key="2">
    <source>
        <dbReference type="SAM" id="MobiDB-lite"/>
    </source>
</evidence>
<dbReference type="VEuPathDB" id="CryptoDB:ChTU502y2012_386g0320"/>
<dbReference type="OrthoDB" id="26525at2759"/>
<feature type="coiled-coil region" evidence="1">
    <location>
        <begin position="137"/>
        <end position="206"/>
    </location>
</feature>
<dbReference type="PROSITE" id="PS50222">
    <property type="entry name" value="EF_HAND_2"/>
    <property type="match status" value="1"/>
</dbReference>
<dbReference type="InterPro" id="IPR011992">
    <property type="entry name" value="EF-hand-dom_pair"/>
</dbReference>
<feature type="compositionally biased region" description="Polar residues" evidence="2">
    <location>
        <begin position="1"/>
        <end position="22"/>
    </location>
</feature>
<dbReference type="InterPro" id="IPR002048">
    <property type="entry name" value="EF_hand_dom"/>
</dbReference>
<evidence type="ECO:0000256" key="1">
    <source>
        <dbReference type="SAM" id="Coils"/>
    </source>
</evidence>
<sequence length="460" mass="52767">MLNSNLSKPVQLNRKTISGTKSSAKKGILIDEPTKPNTQLKRRPSVDIINEELLNQQPKAINKEKSNLATRPEPISKALLEEARAKRANKLTTKQVASSPKSKAVKQSPQKKTVKTKSFVETSGKTVETTKKQQVKKEIIIDHSKELEEELERLLNEISELKEQEKNYKSEISELKTDNEAKLYKIKALEKQKEEQFQNKKNLQLSSELLESGHQQNIDKIQKLIKGCRRELEFGNESSAGVYDTEKGVDKKINYKAAKRKKENDMGIMGLLLCDKIYDKSYLDQLVMIEESNENIWGLSARDLNELNAVLNIYNSNGMNSTDIKSQLNNLSWFLEISSQRNSSLPHIANALDKISSNKLDFKGFLSNLLVPLFSSSHYSYLDQLFDLFDMDSDSFISLDDMKAVVREIEWEEVFSINDLRFLLKQMSTNIFNKNIDSESNHNIIISREEFNEFFRSILD</sequence>
<dbReference type="VEuPathDB" id="CryptoDB:CHUDEA5_1910"/>
<evidence type="ECO:0000313" key="4">
    <source>
        <dbReference type="EMBL" id="CUV06180.1"/>
    </source>
</evidence>
<dbReference type="Gene3D" id="1.10.238.10">
    <property type="entry name" value="EF-hand"/>
    <property type="match status" value="1"/>
</dbReference>
<gene>
    <name evidence="4" type="ORF">CHUDEA5_1910</name>
</gene>
<feature type="region of interest" description="Disordered" evidence="2">
    <location>
        <begin position="89"/>
        <end position="111"/>
    </location>
</feature>
<dbReference type="AlphaFoldDB" id="A0A0S4TF91"/>
<keyword evidence="1" id="KW-0175">Coiled coil</keyword>
<organism evidence="4">
    <name type="scientific">Cryptosporidium hominis</name>
    <dbReference type="NCBI Taxonomy" id="237895"/>
    <lineage>
        <taxon>Eukaryota</taxon>
        <taxon>Sar</taxon>
        <taxon>Alveolata</taxon>
        <taxon>Apicomplexa</taxon>
        <taxon>Conoidasida</taxon>
        <taxon>Coccidia</taxon>
        <taxon>Eucoccidiorida</taxon>
        <taxon>Eimeriorina</taxon>
        <taxon>Cryptosporidiidae</taxon>
        <taxon>Cryptosporidium</taxon>
    </lineage>
</organism>